<name>A0A9P4T8D1_CURKU</name>
<dbReference type="PANTHER" id="PTHR35596:SF1">
    <property type="entry name" value="MICROBIAL-TYPE PARG CATALYTIC DOMAIN-CONTAINING PROTEIN"/>
    <property type="match status" value="1"/>
</dbReference>
<evidence type="ECO:0000259" key="2">
    <source>
        <dbReference type="Pfam" id="PF10021"/>
    </source>
</evidence>
<feature type="compositionally biased region" description="Basic and acidic residues" evidence="1">
    <location>
        <begin position="430"/>
        <end position="439"/>
    </location>
</feature>
<evidence type="ECO:0000313" key="3">
    <source>
        <dbReference type="EMBL" id="KAF2997145.1"/>
    </source>
</evidence>
<proteinExistence type="predicted"/>
<keyword evidence="4" id="KW-1185">Reference proteome</keyword>
<evidence type="ECO:0000313" key="4">
    <source>
        <dbReference type="Proteomes" id="UP000801428"/>
    </source>
</evidence>
<protein>
    <recommendedName>
        <fullName evidence="2">Microbial-type PARG catalytic domain-containing protein</fullName>
    </recommendedName>
</protein>
<dbReference type="Pfam" id="PF10021">
    <property type="entry name" value="PARG_cat_microb"/>
    <property type="match status" value="1"/>
</dbReference>
<feature type="compositionally biased region" description="Basic and acidic residues" evidence="1">
    <location>
        <begin position="463"/>
        <end position="482"/>
    </location>
</feature>
<reference evidence="3" key="1">
    <citation type="submission" date="2019-04" db="EMBL/GenBank/DDBJ databases">
        <title>Sequencing of skin fungus with MAO and IRED activity.</title>
        <authorList>
            <person name="Marsaioli A.J."/>
            <person name="Bonatto J.M.C."/>
            <person name="Reis Junior O."/>
        </authorList>
    </citation>
    <scope>NUCLEOTIDE SEQUENCE</scope>
    <source>
        <strain evidence="3">30M1</strain>
    </source>
</reference>
<dbReference type="InterPro" id="IPR012664">
    <property type="entry name" value="CHP02452"/>
</dbReference>
<dbReference type="AlphaFoldDB" id="A0A9P4T8D1"/>
<evidence type="ECO:0000256" key="1">
    <source>
        <dbReference type="SAM" id="MobiDB-lite"/>
    </source>
</evidence>
<dbReference type="NCBIfam" id="TIGR02452">
    <property type="entry name" value="TIGR02452 family protein"/>
    <property type="match status" value="1"/>
</dbReference>
<organism evidence="3 4">
    <name type="scientific">Curvularia kusanoi</name>
    <name type="common">Cochliobolus kusanoi</name>
    <dbReference type="NCBI Taxonomy" id="90978"/>
    <lineage>
        <taxon>Eukaryota</taxon>
        <taxon>Fungi</taxon>
        <taxon>Dikarya</taxon>
        <taxon>Ascomycota</taxon>
        <taxon>Pezizomycotina</taxon>
        <taxon>Dothideomycetes</taxon>
        <taxon>Pleosporomycetidae</taxon>
        <taxon>Pleosporales</taxon>
        <taxon>Pleosporineae</taxon>
        <taxon>Pleosporaceae</taxon>
        <taxon>Curvularia</taxon>
    </lineage>
</organism>
<dbReference type="PANTHER" id="PTHR35596">
    <property type="entry name" value="DUF2263 DOMAIN-CONTAINING PROTEIN"/>
    <property type="match status" value="1"/>
</dbReference>
<dbReference type="InterPro" id="IPR043472">
    <property type="entry name" value="Macro_dom-like"/>
</dbReference>
<gene>
    <name evidence="3" type="ORF">E8E13_005139</name>
</gene>
<dbReference type="EMBL" id="SWKU01000024">
    <property type="protein sequence ID" value="KAF2997145.1"/>
    <property type="molecule type" value="Genomic_DNA"/>
</dbReference>
<comment type="caution">
    <text evidence="3">The sequence shown here is derived from an EMBL/GenBank/DDBJ whole genome shotgun (WGS) entry which is preliminary data.</text>
</comment>
<dbReference type="Proteomes" id="UP000801428">
    <property type="component" value="Unassembled WGS sequence"/>
</dbReference>
<feature type="domain" description="Microbial-type PARG catalytic" evidence="2">
    <location>
        <begin position="133"/>
        <end position="226"/>
    </location>
</feature>
<feature type="compositionally biased region" description="Basic residues" evidence="1">
    <location>
        <begin position="76"/>
        <end position="87"/>
    </location>
</feature>
<feature type="region of interest" description="Disordered" evidence="1">
    <location>
        <begin position="39"/>
        <end position="135"/>
    </location>
</feature>
<dbReference type="SUPFAM" id="SSF52949">
    <property type="entry name" value="Macro domain-like"/>
    <property type="match status" value="1"/>
</dbReference>
<dbReference type="OrthoDB" id="9985428at2759"/>
<feature type="compositionally biased region" description="Basic and acidic residues" evidence="1">
    <location>
        <begin position="64"/>
        <end position="75"/>
    </location>
</feature>
<dbReference type="Gene3D" id="3.40.220.10">
    <property type="entry name" value="Leucine Aminopeptidase, subunit E, domain 1"/>
    <property type="match status" value="1"/>
</dbReference>
<dbReference type="InterPro" id="IPR019261">
    <property type="entry name" value="PARG_cat_microbial"/>
</dbReference>
<sequence length="493" mass="53835">MGRTEKSQGLAPPAIRKDIRAKQARHIINKVVPAILASNARAKRGTENSELIADPGPALSNTLHTKDASGEDVAHVKRKGQGRRKAKGGQEWDEEAQFSAKGKGKKSGKRRNDSIDEDLSSLALNERAPAPASLRKERTVRIITTDSLTAAQLLATNRPKQTKKSENVCILNMASPLRPGGGVLAGATSQEEFLCARTTLLPSLKEEFYRLPEFGAIYTPDVLAFRSSGPLGDNVGELAASERYWVDVISAGMLRFPDLEGEEDEVKRLGKKDRDIVERKMRAVLRIAAAKGVKKLVLGAWGCGAYGNPVQDIAEVWYRVLHGSSGQGAKKGKVALDEVWPALEEVTFAIANARMAREFARAFGSGSIEIEQGPRGLSEDDEEDEDVDKIAQELRSKIEEMEGQINKVWNVDLKARLQTILNGLKVQLEEREGGKHRDEEGDSDQDSTDVSRDGYNSEGTADLAHDTLDESDKEGDTDKSEPDSTEDGTAIRV</sequence>
<feature type="region of interest" description="Disordered" evidence="1">
    <location>
        <begin position="430"/>
        <end position="493"/>
    </location>
</feature>
<accession>A0A9P4T8D1</accession>